<evidence type="ECO:0000256" key="2">
    <source>
        <dbReference type="ARBA" id="ARBA00022763"/>
    </source>
</evidence>
<dbReference type="Proteomes" id="UP000886842">
    <property type="component" value="Unassembled WGS sequence"/>
</dbReference>
<gene>
    <name evidence="6" type="ORF">IAA98_14715</name>
</gene>
<dbReference type="InterPro" id="IPR004013">
    <property type="entry name" value="PHP_dom"/>
</dbReference>
<proteinExistence type="predicted"/>
<dbReference type="PANTHER" id="PTHR32294:SF4">
    <property type="entry name" value="ERROR-PRONE DNA POLYMERASE"/>
    <property type="match status" value="1"/>
</dbReference>
<dbReference type="AlphaFoldDB" id="A0A9D1H0D4"/>
<dbReference type="SMART" id="SM00481">
    <property type="entry name" value="POLIIIAc"/>
    <property type="match status" value="1"/>
</dbReference>
<accession>A0A9D1H0D4</accession>
<dbReference type="Gene3D" id="3.20.20.140">
    <property type="entry name" value="Metal-dependent hydrolases"/>
    <property type="match status" value="1"/>
</dbReference>
<name>A0A9D1H0D4_9ACTN</name>
<dbReference type="InterPro" id="IPR003141">
    <property type="entry name" value="Pol/His_phosphatase_N"/>
</dbReference>
<feature type="compositionally biased region" description="Basic and acidic residues" evidence="4">
    <location>
        <begin position="531"/>
        <end position="547"/>
    </location>
</feature>
<dbReference type="GO" id="GO:0006260">
    <property type="term" value="P:DNA replication"/>
    <property type="evidence" value="ECO:0007669"/>
    <property type="project" value="InterPro"/>
</dbReference>
<comment type="caution">
    <text evidence="6">The sequence shown here is derived from an EMBL/GenBank/DDBJ whole genome shotgun (WGS) entry which is preliminary data.</text>
</comment>
<dbReference type="GO" id="GO:0006281">
    <property type="term" value="P:DNA repair"/>
    <property type="evidence" value="ECO:0007669"/>
    <property type="project" value="UniProtKB-KW"/>
</dbReference>
<dbReference type="Pfam" id="PF07733">
    <property type="entry name" value="DNA_pol3_alpha"/>
    <property type="match status" value="1"/>
</dbReference>
<dbReference type="Pfam" id="PF02811">
    <property type="entry name" value="PHP"/>
    <property type="match status" value="1"/>
</dbReference>
<dbReference type="InterPro" id="IPR016195">
    <property type="entry name" value="Pol/histidinol_Pase-like"/>
</dbReference>
<feature type="domain" description="Polymerase/histidinol phosphatase N-terminal" evidence="5">
    <location>
        <begin position="62"/>
        <end position="134"/>
    </location>
</feature>
<dbReference type="InterPro" id="IPR011708">
    <property type="entry name" value="DNA_pol3_alpha_NTPase_dom"/>
</dbReference>
<feature type="non-terminal residue" evidence="6">
    <location>
        <position position="547"/>
    </location>
</feature>
<evidence type="ECO:0000256" key="3">
    <source>
        <dbReference type="ARBA" id="ARBA00023204"/>
    </source>
</evidence>
<dbReference type="GO" id="GO:0008408">
    <property type="term" value="F:3'-5' exonuclease activity"/>
    <property type="evidence" value="ECO:0007669"/>
    <property type="project" value="InterPro"/>
</dbReference>
<dbReference type="PANTHER" id="PTHR32294">
    <property type="entry name" value="DNA POLYMERASE III SUBUNIT ALPHA"/>
    <property type="match status" value="1"/>
</dbReference>
<evidence type="ECO:0000259" key="5">
    <source>
        <dbReference type="SMART" id="SM00481"/>
    </source>
</evidence>
<dbReference type="CDD" id="cd07431">
    <property type="entry name" value="PHP_PolIIIA"/>
    <property type="match status" value="1"/>
</dbReference>
<feature type="region of interest" description="Disordered" evidence="4">
    <location>
        <begin position="511"/>
        <end position="547"/>
    </location>
</feature>
<dbReference type="EMBL" id="DVLP01000422">
    <property type="protein sequence ID" value="HIT76829.1"/>
    <property type="molecule type" value="Genomic_DNA"/>
</dbReference>
<feature type="compositionally biased region" description="Polar residues" evidence="4">
    <location>
        <begin position="511"/>
        <end position="530"/>
    </location>
</feature>
<reference evidence="6" key="1">
    <citation type="submission" date="2020-10" db="EMBL/GenBank/DDBJ databases">
        <authorList>
            <person name="Gilroy R."/>
        </authorList>
    </citation>
    <scope>NUCLEOTIDE SEQUENCE</scope>
    <source>
        <strain evidence="6">ChiGjej1B1-24693</strain>
    </source>
</reference>
<protein>
    <submittedName>
        <fullName evidence="6">PHP domain-containing protein</fullName>
    </submittedName>
</protein>
<dbReference type="SUPFAM" id="SSF89550">
    <property type="entry name" value="PHP domain-like"/>
    <property type="match status" value="1"/>
</dbReference>
<feature type="region of interest" description="Disordered" evidence="4">
    <location>
        <begin position="1"/>
        <end position="52"/>
    </location>
</feature>
<organism evidence="6 7">
    <name type="scientific">Candidatus Avipropionibacterium avicola</name>
    <dbReference type="NCBI Taxonomy" id="2840701"/>
    <lineage>
        <taxon>Bacteria</taxon>
        <taxon>Bacillati</taxon>
        <taxon>Actinomycetota</taxon>
        <taxon>Actinomycetes</taxon>
        <taxon>Propionibacteriales</taxon>
        <taxon>Propionibacteriaceae</taxon>
        <taxon>Propionibacteriaceae incertae sedis</taxon>
        <taxon>Candidatus Avipropionibacterium</taxon>
    </lineage>
</organism>
<keyword evidence="1" id="KW-0963">Cytoplasm</keyword>
<keyword evidence="2" id="KW-0227">DNA damage</keyword>
<sequence>MGWNNPPIPWRELEQRLSGPERAARRQRRDTPPDPGPVSRRRHRYRGSRELTGPVGPVVPYAELHCHTHYSFLDGASSPDALVEQAVRLGLSGLALTDHDGFAGAPLLAETAKFHAQKGQPLSTVYGAELSLGLSGPQNGVADPGGSHLLVLAIGVEGYHRLSAVMTEAHLRGDEKGRPTYLLDELVDHGRGHWLVLTGCRKGWVRQALETSGREAAGVELDRLVSLFGADAVNVELIDHGLPCDDETNEVLALLARERGLPVVATNNVHYARPQEHRLADAMAAVRARRGLPEMDGWLPPWGGACLRSGAEMEQRFGHHPRAVARSVELAEIAAFDLQAATPKLPKHGIPPGRTAQEWLEHLVEQGFQTSYAGRPHAEEARKRIAHELKVIGDKDFAGYFVIVHDIVAFARSRGILCQGRGSAASSAVCYALGITAIDSVFYRLPFERFISVHRDDEPDIDVDFDSDRREEVIQWVYQRYGRRNAAQVANVITYRPRSAIRDAAKALGFSTGQQDAWSKQVDSWSSTLRPSEHEPTPPEHEPTPPE</sequence>
<evidence type="ECO:0000256" key="4">
    <source>
        <dbReference type="SAM" id="MobiDB-lite"/>
    </source>
</evidence>
<evidence type="ECO:0000313" key="6">
    <source>
        <dbReference type="EMBL" id="HIT76829.1"/>
    </source>
</evidence>
<reference evidence="6" key="2">
    <citation type="journal article" date="2021" name="PeerJ">
        <title>Extensive microbial diversity within the chicken gut microbiome revealed by metagenomics and culture.</title>
        <authorList>
            <person name="Gilroy R."/>
            <person name="Ravi A."/>
            <person name="Getino M."/>
            <person name="Pursley I."/>
            <person name="Horton D.L."/>
            <person name="Alikhan N.F."/>
            <person name="Baker D."/>
            <person name="Gharbi K."/>
            <person name="Hall N."/>
            <person name="Watson M."/>
            <person name="Adriaenssens E.M."/>
            <person name="Foster-Nyarko E."/>
            <person name="Jarju S."/>
            <person name="Secka A."/>
            <person name="Antonio M."/>
            <person name="Oren A."/>
            <person name="Chaudhuri R.R."/>
            <person name="La Ragione R."/>
            <person name="Hildebrand F."/>
            <person name="Pallen M.J."/>
        </authorList>
    </citation>
    <scope>NUCLEOTIDE SEQUENCE</scope>
    <source>
        <strain evidence="6">ChiGjej1B1-24693</strain>
    </source>
</reference>
<evidence type="ECO:0000313" key="7">
    <source>
        <dbReference type="Proteomes" id="UP000886842"/>
    </source>
</evidence>
<dbReference type="InterPro" id="IPR004805">
    <property type="entry name" value="DnaE2/DnaE/PolC"/>
</dbReference>
<keyword evidence="3" id="KW-0234">DNA repair</keyword>
<evidence type="ECO:0000256" key="1">
    <source>
        <dbReference type="ARBA" id="ARBA00022490"/>
    </source>
</evidence>